<dbReference type="OrthoDB" id="2535105at2759"/>
<keyword evidence="2" id="KW-1133">Transmembrane helix</keyword>
<gene>
    <name evidence="4" type="ORF">OE88DRAFT_1736171</name>
</gene>
<name>A0A5C3N0J6_9AGAM</name>
<protein>
    <recommendedName>
        <fullName evidence="3">DUF6534 domain-containing protein</fullName>
    </recommendedName>
</protein>
<dbReference type="InterPro" id="IPR045339">
    <property type="entry name" value="DUF6534"/>
</dbReference>
<dbReference type="EMBL" id="ML213513">
    <property type="protein sequence ID" value="TFK50683.1"/>
    <property type="molecule type" value="Genomic_DNA"/>
</dbReference>
<feature type="transmembrane region" description="Helical" evidence="2">
    <location>
        <begin position="134"/>
        <end position="154"/>
    </location>
</feature>
<feature type="transmembrane region" description="Helical" evidence="2">
    <location>
        <begin position="166"/>
        <end position="185"/>
    </location>
</feature>
<evidence type="ECO:0000256" key="2">
    <source>
        <dbReference type="SAM" id="Phobius"/>
    </source>
</evidence>
<dbReference type="STRING" id="5364.A0A5C3N0J6"/>
<dbReference type="Pfam" id="PF20152">
    <property type="entry name" value="DUF6534"/>
    <property type="match status" value="1"/>
</dbReference>
<proteinExistence type="predicted"/>
<feature type="region of interest" description="Disordered" evidence="1">
    <location>
        <begin position="282"/>
        <end position="310"/>
    </location>
</feature>
<dbReference type="AlphaFoldDB" id="A0A5C3N0J6"/>
<evidence type="ECO:0000259" key="3">
    <source>
        <dbReference type="Pfam" id="PF20152"/>
    </source>
</evidence>
<feature type="transmembrane region" description="Helical" evidence="2">
    <location>
        <begin position="40"/>
        <end position="60"/>
    </location>
</feature>
<keyword evidence="2" id="KW-0812">Transmembrane</keyword>
<evidence type="ECO:0000313" key="5">
    <source>
        <dbReference type="Proteomes" id="UP000305948"/>
    </source>
</evidence>
<feature type="domain" description="DUF6534" evidence="3">
    <location>
        <begin position="180"/>
        <end position="282"/>
    </location>
</feature>
<sequence>MVLHNAIGAIFIGSVISTTLYGVSWAQVYYYFGHYKKDPWYLRLLVLAIWAANTVHQALISHTSRYPHGGLNEYESDVVSAYTYAITNYGNEMMLDALVRSLLVQFMFTAFTALMAQSFFIYHVWQKNPKNNVLSAAMLAMVLAGFGTTIVYAAQGLEMETFQQLYAYRHLILAANIFSAIPNLYITGASCWMTRFQRGADSDPFVINSVVLALETGLPFTTFSILMMIMGIALRNSMVYVSFLFILTRRSSPPLPPPRPFSLHPLLVYVNCTLFVLNARKSSKSGSGSEPEKPSISRHRTRLDGRNNPGNIAIRIDTVQEFAQDTGSPLEDPFKHSVHTQSA</sequence>
<accession>A0A5C3N0J6</accession>
<dbReference type="PANTHER" id="PTHR40465">
    <property type="entry name" value="CHROMOSOME 1, WHOLE GENOME SHOTGUN SEQUENCE"/>
    <property type="match status" value="1"/>
</dbReference>
<keyword evidence="5" id="KW-1185">Reference proteome</keyword>
<feature type="transmembrane region" description="Helical" evidence="2">
    <location>
        <begin position="205"/>
        <end position="234"/>
    </location>
</feature>
<evidence type="ECO:0000313" key="4">
    <source>
        <dbReference type="EMBL" id="TFK50683.1"/>
    </source>
</evidence>
<feature type="transmembrane region" description="Helical" evidence="2">
    <location>
        <begin position="102"/>
        <end position="122"/>
    </location>
</feature>
<feature type="transmembrane region" description="Helical" evidence="2">
    <location>
        <begin position="6"/>
        <end position="28"/>
    </location>
</feature>
<dbReference type="Proteomes" id="UP000305948">
    <property type="component" value="Unassembled WGS sequence"/>
</dbReference>
<evidence type="ECO:0000256" key="1">
    <source>
        <dbReference type="SAM" id="MobiDB-lite"/>
    </source>
</evidence>
<keyword evidence="2" id="KW-0472">Membrane</keyword>
<dbReference type="PANTHER" id="PTHR40465:SF1">
    <property type="entry name" value="DUF6534 DOMAIN-CONTAINING PROTEIN"/>
    <property type="match status" value="1"/>
</dbReference>
<reference evidence="4 5" key="1">
    <citation type="journal article" date="2019" name="Nat. Ecol. Evol.">
        <title>Megaphylogeny resolves global patterns of mushroom evolution.</title>
        <authorList>
            <person name="Varga T."/>
            <person name="Krizsan K."/>
            <person name="Foldi C."/>
            <person name="Dima B."/>
            <person name="Sanchez-Garcia M."/>
            <person name="Sanchez-Ramirez S."/>
            <person name="Szollosi G.J."/>
            <person name="Szarkandi J.G."/>
            <person name="Papp V."/>
            <person name="Albert L."/>
            <person name="Andreopoulos W."/>
            <person name="Angelini C."/>
            <person name="Antonin V."/>
            <person name="Barry K.W."/>
            <person name="Bougher N.L."/>
            <person name="Buchanan P."/>
            <person name="Buyck B."/>
            <person name="Bense V."/>
            <person name="Catcheside P."/>
            <person name="Chovatia M."/>
            <person name="Cooper J."/>
            <person name="Damon W."/>
            <person name="Desjardin D."/>
            <person name="Finy P."/>
            <person name="Geml J."/>
            <person name="Haridas S."/>
            <person name="Hughes K."/>
            <person name="Justo A."/>
            <person name="Karasinski D."/>
            <person name="Kautmanova I."/>
            <person name="Kiss B."/>
            <person name="Kocsube S."/>
            <person name="Kotiranta H."/>
            <person name="LaButti K.M."/>
            <person name="Lechner B.E."/>
            <person name="Liimatainen K."/>
            <person name="Lipzen A."/>
            <person name="Lukacs Z."/>
            <person name="Mihaltcheva S."/>
            <person name="Morgado L.N."/>
            <person name="Niskanen T."/>
            <person name="Noordeloos M.E."/>
            <person name="Ohm R.A."/>
            <person name="Ortiz-Santana B."/>
            <person name="Ovrebo C."/>
            <person name="Racz N."/>
            <person name="Riley R."/>
            <person name="Savchenko A."/>
            <person name="Shiryaev A."/>
            <person name="Soop K."/>
            <person name="Spirin V."/>
            <person name="Szebenyi C."/>
            <person name="Tomsovsky M."/>
            <person name="Tulloss R.E."/>
            <person name="Uehling J."/>
            <person name="Grigoriev I.V."/>
            <person name="Vagvolgyi C."/>
            <person name="Papp T."/>
            <person name="Martin F.M."/>
            <person name="Miettinen O."/>
            <person name="Hibbett D.S."/>
            <person name="Nagy L.G."/>
        </authorList>
    </citation>
    <scope>NUCLEOTIDE SEQUENCE [LARGE SCALE GENOMIC DNA]</scope>
    <source>
        <strain evidence="4 5">OMC1185</strain>
    </source>
</reference>
<organism evidence="4 5">
    <name type="scientific">Heliocybe sulcata</name>
    <dbReference type="NCBI Taxonomy" id="5364"/>
    <lineage>
        <taxon>Eukaryota</taxon>
        <taxon>Fungi</taxon>
        <taxon>Dikarya</taxon>
        <taxon>Basidiomycota</taxon>
        <taxon>Agaricomycotina</taxon>
        <taxon>Agaricomycetes</taxon>
        <taxon>Gloeophyllales</taxon>
        <taxon>Gloeophyllaceae</taxon>
        <taxon>Heliocybe</taxon>
    </lineage>
</organism>